<dbReference type="PANTHER" id="PTHR37305:SF1">
    <property type="entry name" value="MEMBRANE PROTEIN"/>
    <property type="match status" value="1"/>
</dbReference>
<feature type="transmembrane region" description="Helical" evidence="2">
    <location>
        <begin position="676"/>
        <end position="701"/>
    </location>
</feature>
<feature type="coiled-coil region" evidence="1">
    <location>
        <begin position="475"/>
        <end position="509"/>
    </location>
</feature>
<accession>K0J0J1</accession>
<feature type="transmembrane region" description="Helical" evidence="2">
    <location>
        <begin position="775"/>
        <end position="795"/>
    </location>
</feature>
<keyword evidence="1" id="KW-0175">Coiled coil</keyword>
<name>K0J0J1_AMPXN</name>
<dbReference type="KEGG" id="axl:AXY_21870"/>
<feature type="transmembrane region" description="Helical" evidence="2">
    <location>
        <begin position="827"/>
        <end position="848"/>
    </location>
</feature>
<dbReference type="eggNOG" id="COG1277">
    <property type="taxonomic scope" value="Bacteria"/>
</dbReference>
<dbReference type="EMBL" id="AP012050">
    <property type="protein sequence ID" value="BAM48319.1"/>
    <property type="molecule type" value="Genomic_DNA"/>
</dbReference>
<evidence type="ECO:0000313" key="4">
    <source>
        <dbReference type="Proteomes" id="UP000006294"/>
    </source>
</evidence>
<evidence type="ECO:0000256" key="1">
    <source>
        <dbReference type="SAM" id="Coils"/>
    </source>
</evidence>
<sequence>MNLFSFEIKKIRNKRFLSTLIIIPMLIVLVIFLSRLLSPVDFRSEEMTRANQLLADLSWRIPNYDNYIIDPIVEISEEMQVIYDLLDEAERERFNYSIAAFYEDWYDMNVAKQKIWDLLIQVQEHDPELRALSLEELHTEKHQLDWAVEYEVGKFDFDRDYNSLFVLYNSYNILFSLPAMMLIIFFFCLPIFLEPNRASFSYVKVLPISYPKIMGQKLKLFFSIIGTYIASSVGMSLILSLFSTVSLKAQLQFPVLTYTDAGVLSKPLWQMLLFKILFFIGLTLLSLIVVTLFAKLFNNELFISFIYTILILIGQQLTRLQPARLLTYNPVAWFNLNNYLLTQSTRSIMTALLLLFIVVSLLTGLVLLRPIHLPKWQRKLKFHGIKKLTNRFLFRFEWLKLHRQAILFYSTAILAAFTLYFAVNSYQDQTENAQETSERFFNQIAQYEAEIELNLEQELIHHDLLTIPDLPRSTEEDFKNYILMLQNERQELENKLSKLKDLEAEVLDNNYQGLSQIEFTDLENDYHFVTRTGTASSSQVIPVPDPIFIPNAYINYRLSEWKLEKGIDYVTPGGPYQTLFTPTYQESPRSGEDEPPAMVEKDVFDRYLAEVNKEHNTLSGLNLLADFFNHYYFVVLLILLVGFYSLSYVREWDGSGTIRYLLVQPISLKRTFTAKIVASLSMGICFTLLVGLITFIIGSLLNGVGQLEFPFIQYISYAAGNGKADQLIEIPMQLKYFRILPLWQWLLIGTGLLLSNLFFVNQVVYLVSTYLKNQWLVMAVSLCALGAGLLLAIIWPHEIHAFLPFHYLDISQIMTGKMATIHDYAYLNWWLGIIVQTVSGVILTVFALRRVRRNS</sequence>
<proteinExistence type="predicted"/>
<feature type="transmembrane region" description="Helical" evidence="2">
    <location>
        <begin position="301"/>
        <end position="318"/>
    </location>
</feature>
<feature type="transmembrane region" description="Helical" evidence="2">
    <location>
        <begin position="405"/>
        <end position="423"/>
    </location>
</feature>
<keyword evidence="2" id="KW-1133">Transmembrane helix</keyword>
<evidence type="ECO:0000256" key="2">
    <source>
        <dbReference type="SAM" id="Phobius"/>
    </source>
</evidence>
<feature type="transmembrane region" description="Helical" evidence="2">
    <location>
        <begin position="348"/>
        <end position="368"/>
    </location>
</feature>
<feature type="transmembrane region" description="Helical" evidence="2">
    <location>
        <begin position="220"/>
        <end position="242"/>
    </location>
</feature>
<feature type="transmembrane region" description="Helical" evidence="2">
    <location>
        <begin position="742"/>
        <end position="768"/>
    </location>
</feature>
<keyword evidence="2" id="KW-0472">Membrane</keyword>
<dbReference type="PANTHER" id="PTHR37305">
    <property type="entry name" value="INTEGRAL MEMBRANE PROTEIN-RELATED"/>
    <property type="match status" value="1"/>
</dbReference>
<feature type="transmembrane region" description="Helical" evidence="2">
    <location>
        <begin position="631"/>
        <end position="649"/>
    </location>
</feature>
<keyword evidence="2" id="KW-0812">Transmembrane</keyword>
<dbReference type="HOGENOM" id="CLU_348404_0_0_9"/>
<keyword evidence="4" id="KW-1185">Reference proteome</keyword>
<dbReference type="OrthoDB" id="2446350at2"/>
<evidence type="ECO:0000313" key="3">
    <source>
        <dbReference type="EMBL" id="BAM48319.1"/>
    </source>
</evidence>
<organism evidence="3 4">
    <name type="scientific">Amphibacillus xylanus (strain ATCC 51415 / DSM 6626 / JCM 7361 / LMG 17667 / NBRC 15112 / Ep01)</name>
    <dbReference type="NCBI Taxonomy" id="698758"/>
    <lineage>
        <taxon>Bacteria</taxon>
        <taxon>Bacillati</taxon>
        <taxon>Bacillota</taxon>
        <taxon>Bacilli</taxon>
        <taxon>Bacillales</taxon>
        <taxon>Bacillaceae</taxon>
        <taxon>Amphibacillus</taxon>
    </lineage>
</organism>
<dbReference type="AlphaFoldDB" id="K0J0J1"/>
<feature type="transmembrane region" description="Helical" evidence="2">
    <location>
        <begin position="16"/>
        <end position="37"/>
    </location>
</feature>
<feature type="transmembrane region" description="Helical" evidence="2">
    <location>
        <begin position="272"/>
        <end position="294"/>
    </location>
</feature>
<gene>
    <name evidence="3" type="ordered locus">AXY_21870</name>
</gene>
<dbReference type="Proteomes" id="UP000006294">
    <property type="component" value="Chromosome"/>
</dbReference>
<reference evidence="3 4" key="1">
    <citation type="submission" date="2011-01" db="EMBL/GenBank/DDBJ databases">
        <title>Whole genome sequence of Amphibacillus xylinus NBRC 15112.</title>
        <authorList>
            <person name="Nakazawa H."/>
            <person name="Katano Y."/>
            <person name="Nakamura S."/>
            <person name="Sasagawa M."/>
            <person name="Fukada J."/>
            <person name="Arai T."/>
            <person name="Sasakura N."/>
            <person name="Mochizuki D."/>
            <person name="Hosoyama A."/>
            <person name="Harada K."/>
            <person name="Horikawa H."/>
            <person name="Kato Y."/>
            <person name="Harada T."/>
            <person name="Sasaki K."/>
            <person name="Sekiguchi M."/>
            <person name="Hodoyama M."/>
            <person name="Nishiko R."/>
            <person name="Narita H."/>
            <person name="Hanamaki A."/>
            <person name="Hata C."/>
            <person name="Konno Y."/>
            <person name="Niimura Y."/>
            <person name="Yamazaki S."/>
            <person name="Fujita N."/>
        </authorList>
    </citation>
    <scope>NUCLEOTIDE SEQUENCE [LARGE SCALE GENOMIC DNA]</scope>
    <source>
        <strain evidence="4">ATCC 51415 / DSM 6626 / JCM 7361 / LMG 17667 / NBRC 15112 / Ep01</strain>
    </source>
</reference>
<dbReference type="Pfam" id="PF12730">
    <property type="entry name" value="ABC2_membrane_4"/>
    <property type="match status" value="1"/>
</dbReference>
<protein>
    <submittedName>
        <fullName evidence="3">Uncharacterized protein</fullName>
    </submittedName>
</protein>
<dbReference type="STRING" id="698758.AXY_21870"/>
<feature type="transmembrane region" description="Helical" evidence="2">
    <location>
        <begin position="173"/>
        <end position="193"/>
    </location>
</feature>